<evidence type="ECO:0000256" key="4">
    <source>
        <dbReference type="ARBA" id="ARBA00022568"/>
    </source>
</evidence>
<evidence type="ECO:0000256" key="11">
    <source>
        <dbReference type="ARBA" id="ARBA00023329"/>
    </source>
</evidence>
<keyword evidence="5" id="KW-0107">Calcium channel</keyword>
<evidence type="ECO:0000256" key="12">
    <source>
        <dbReference type="ARBA" id="ARBA00034111"/>
    </source>
</evidence>
<dbReference type="PANTHER" id="PTHR13314:SF2">
    <property type="entry name" value="CALCIUM CHANNEL FLOWER HOMOLOG"/>
    <property type="match status" value="1"/>
</dbReference>
<keyword evidence="7 14" id="KW-1133">Transmembrane helix</keyword>
<evidence type="ECO:0000256" key="5">
    <source>
        <dbReference type="ARBA" id="ARBA00022673"/>
    </source>
</evidence>
<evidence type="ECO:0000256" key="13">
    <source>
        <dbReference type="ARBA" id="ARBA00046506"/>
    </source>
</evidence>
<proteinExistence type="inferred from homology"/>
<evidence type="ECO:0000256" key="3">
    <source>
        <dbReference type="ARBA" id="ARBA00016120"/>
    </source>
</evidence>
<keyword evidence="6 14" id="KW-0812">Transmembrane</keyword>
<comment type="subunit">
    <text evidence="13">Homomultimer. Associates with the dally/ magu complex.</text>
</comment>
<keyword evidence="9" id="KW-0966">Cell projection</keyword>
<feature type="transmembrane region" description="Helical" evidence="14">
    <location>
        <begin position="35"/>
        <end position="57"/>
    </location>
</feature>
<evidence type="ECO:0000256" key="2">
    <source>
        <dbReference type="ARBA" id="ARBA00010023"/>
    </source>
</evidence>
<dbReference type="OrthoDB" id="9934994at2759"/>
<dbReference type="FunCoup" id="A0A1V9X7V9">
    <property type="interactions" value="621"/>
</dbReference>
<keyword evidence="10" id="KW-0407">Ion channel</keyword>
<dbReference type="InterPro" id="IPR019365">
    <property type="entry name" value="TVP18/Ca-channel_flower"/>
</dbReference>
<name>A0A1V9X7V9_9ACAR</name>
<dbReference type="GO" id="GO:0030672">
    <property type="term" value="C:synaptic vesicle membrane"/>
    <property type="evidence" value="ECO:0007669"/>
    <property type="project" value="UniProtKB-SubCell"/>
</dbReference>
<comment type="subcellular location">
    <subcellularLocation>
        <location evidence="1">Cytoplasmic vesicle</location>
        <location evidence="1">Secretory vesicle</location>
        <location evidence="1">Synaptic vesicle membrane</location>
        <topology evidence="1">Multi-pass membrane protein</topology>
    </subcellularLocation>
    <subcellularLocation>
        <location evidence="12">Presynaptic cell membrane</location>
    </subcellularLocation>
</comment>
<dbReference type="EMBL" id="MNPL01020317">
    <property type="protein sequence ID" value="OQR69624.1"/>
    <property type="molecule type" value="Genomic_DNA"/>
</dbReference>
<dbReference type="GO" id="GO:0005262">
    <property type="term" value="F:calcium channel activity"/>
    <property type="evidence" value="ECO:0007669"/>
    <property type="project" value="UniProtKB-KW"/>
</dbReference>
<protein>
    <recommendedName>
        <fullName evidence="3">Calcium channel flower</fullName>
    </recommendedName>
</protein>
<evidence type="ECO:0000256" key="10">
    <source>
        <dbReference type="ARBA" id="ARBA00023303"/>
    </source>
</evidence>
<dbReference type="SMART" id="SM01077">
    <property type="entry name" value="Cg6151-P"/>
    <property type="match status" value="1"/>
</dbReference>
<dbReference type="InParanoid" id="A0A1V9X7V9"/>
<evidence type="ECO:0000313" key="16">
    <source>
        <dbReference type="Proteomes" id="UP000192247"/>
    </source>
</evidence>
<dbReference type="AlphaFoldDB" id="A0A1V9X7V9"/>
<feature type="transmembrane region" description="Helical" evidence="14">
    <location>
        <begin position="108"/>
        <end position="125"/>
    </location>
</feature>
<evidence type="ECO:0000256" key="14">
    <source>
        <dbReference type="SAM" id="Phobius"/>
    </source>
</evidence>
<evidence type="ECO:0000256" key="1">
    <source>
        <dbReference type="ARBA" id="ARBA00004644"/>
    </source>
</evidence>
<dbReference type="Proteomes" id="UP000192247">
    <property type="component" value="Unassembled WGS sequence"/>
</dbReference>
<evidence type="ECO:0000256" key="7">
    <source>
        <dbReference type="ARBA" id="ARBA00022989"/>
    </source>
</evidence>
<accession>A0A1V9X7V9</accession>
<keyword evidence="4" id="KW-0106">Calcium</keyword>
<evidence type="ECO:0000256" key="8">
    <source>
        <dbReference type="ARBA" id="ARBA00023136"/>
    </source>
</evidence>
<evidence type="ECO:0000256" key="6">
    <source>
        <dbReference type="ARBA" id="ARBA00022692"/>
    </source>
</evidence>
<keyword evidence="4" id="KW-0109">Calcium transport</keyword>
<reference evidence="15 16" key="1">
    <citation type="journal article" date="2017" name="Gigascience">
        <title>Draft genome of the honey bee ectoparasitic mite, Tropilaelaps mercedesae, is shaped by the parasitic life history.</title>
        <authorList>
            <person name="Dong X."/>
            <person name="Armstrong S.D."/>
            <person name="Xia D."/>
            <person name="Makepeace B.L."/>
            <person name="Darby A.C."/>
            <person name="Kadowaki T."/>
        </authorList>
    </citation>
    <scope>NUCLEOTIDE SEQUENCE [LARGE SCALE GENOMIC DNA]</scope>
    <source>
        <strain evidence="15">Wuxi-XJTLU</strain>
    </source>
</reference>
<keyword evidence="4" id="KW-0406">Ion transport</keyword>
<dbReference type="GO" id="GO:0016192">
    <property type="term" value="P:vesicle-mediated transport"/>
    <property type="evidence" value="ECO:0007669"/>
    <property type="project" value="TreeGrafter"/>
</dbReference>
<dbReference type="Pfam" id="PF10233">
    <property type="entry name" value="Cg6151-P"/>
    <property type="match status" value="1"/>
</dbReference>
<evidence type="ECO:0000313" key="15">
    <source>
        <dbReference type="EMBL" id="OQR69624.1"/>
    </source>
</evidence>
<organism evidence="15 16">
    <name type="scientific">Tropilaelaps mercedesae</name>
    <dbReference type="NCBI Taxonomy" id="418985"/>
    <lineage>
        <taxon>Eukaryota</taxon>
        <taxon>Metazoa</taxon>
        <taxon>Ecdysozoa</taxon>
        <taxon>Arthropoda</taxon>
        <taxon>Chelicerata</taxon>
        <taxon>Arachnida</taxon>
        <taxon>Acari</taxon>
        <taxon>Parasitiformes</taxon>
        <taxon>Mesostigmata</taxon>
        <taxon>Gamasina</taxon>
        <taxon>Dermanyssoidea</taxon>
        <taxon>Laelapidae</taxon>
        <taxon>Tropilaelaps</taxon>
    </lineage>
</organism>
<comment type="similarity">
    <text evidence="2">Belongs to the calcium channel flower family.</text>
</comment>
<keyword evidence="4" id="KW-0813">Transport</keyword>
<feature type="transmembrane region" description="Helical" evidence="14">
    <location>
        <begin position="63"/>
        <end position="96"/>
    </location>
</feature>
<gene>
    <name evidence="15" type="ORF">BIW11_12147</name>
</gene>
<comment type="caution">
    <text evidence="15">The sequence shown here is derived from an EMBL/GenBank/DDBJ whole genome shotgun (WGS) entry which is preliminary data.</text>
</comment>
<keyword evidence="8 14" id="KW-0472">Membrane</keyword>
<dbReference type="GO" id="GO:0042734">
    <property type="term" value="C:presynaptic membrane"/>
    <property type="evidence" value="ECO:0007669"/>
    <property type="project" value="UniProtKB-SubCell"/>
</dbReference>
<dbReference type="PANTHER" id="PTHR13314">
    <property type="entry name" value="CALCIUM CHANNEL FLOWER HOMOLOG"/>
    <property type="match status" value="1"/>
</dbReference>
<evidence type="ECO:0000256" key="9">
    <source>
        <dbReference type="ARBA" id="ARBA00023273"/>
    </source>
</evidence>
<keyword evidence="11" id="KW-0968">Cytoplasmic vesicle</keyword>
<sequence length="190" mass="19767">MATTLLMNMNKVPAGAMPTEKDMDPNDNIPWYLKYGARVVGTIASLFAIGMGVQLAFLSALTISFWCLLAAILQCAAGLLVALLEAPCLCAFLEFAQKPGQMMDGKPLMVKAGIYCVAGIVPALMCMGITTILGSGLIFCCGIMYGMIAMGRKAPQADMAAAAASNGAASMSPSTMEAGGPLPPKQQYVN</sequence>
<keyword evidence="16" id="KW-1185">Reference proteome</keyword>